<feature type="region of interest" description="Disordered" evidence="1">
    <location>
        <begin position="1"/>
        <end position="20"/>
    </location>
</feature>
<dbReference type="InterPro" id="IPR013785">
    <property type="entry name" value="Aldolase_TIM"/>
</dbReference>
<name>A0ABD5ZE63_9EURY</name>
<keyword evidence="4" id="KW-1185">Reference proteome</keyword>
<gene>
    <name evidence="3" type="ORF">ACFQJC_07470</name>
</gene>
<evidence type="ECO:0000313" key="4">
    <source>
        <dbReference type="Proteomes" id="UP001596481"/>
    </source>
</evidence>
<protein>
    <submittedName>
        <fullName evidence="3">Homocitrate synthase</fullName>
    </submittedName>
</protein>
<dbReference type="InterPro" id="IPR000891">
    <property type="entry name" value="PYR_CT"/>
</dbReference>
<evidence type="ECO:0000259" key="2">
    <source>
        <dbReference type="PROSITE" id="PS50991"/>
    </source>
</evidence>
<feature type="domain" description="Pyruvate carboxyltransferase" evidence="2">
    <location>
        <begin position="4"/>
        <end position="49"/>
    </location>
</feature>
<sequence>MSDPVLLDVTCREGEQRPGESYTTEQKIAAVEALDALGVEYVQVGFPIA</sequence>
<proteinExistence type="predicted"/>
<dbReference type="SUPFAM" id="SSF51569">
    <property type="entry name" value="Aldolase"/>
    <property type="match status" value="1"/>
</dbReference>
<dbReference type="Proteomes" id="UP001596481">
    <property type="component" value="Unassembled WGS sequence"/>
</dbReference>
<evidence type="ECO:0000256" key="1">
    <source>
        <dbReference type="SAM" id="MobiDB-lite"/>
    </source>
</evidence>
<dbReference type="PROSITE" id="PS50991">
    <property type="entry name" value="PYR_CT"/>
    <property type="match status" value="1"/>
</dbReference>
<dbReference type="EMBL" id="JBHTAA010000002">
    <property type="protein sequence ID" value="MFC7203350.1"/>
    <property type="molecule type" value="Genomic_DNA"/>
</dbReference>
<organism evidence="3 4">
    <name type="scientific">Haloferax namakaokahaiae</name>
    <dbReference type="NCBI Taxonomy" id="1748331"/>
    <lineage>
        <taxon>Archaea</taxon>
        <taxon>Methanobacteriati</taxon>
        <taxon>Methanobacteriota</taxon>
        <taxon>Stenosarchaea group</taxon>
        <taxon>Halobacteria</taxon>
        <taxon>Halobacteriales</taxon>
        <taxon>Haloferacaceae</taxon>
        <taxon>Haloferax</taxon>
    </lineage>
</organism>
<dbReference type="Pfam" id="PF00682">
    <property type="entry name" value="HMGL-like"/>
    <property type="match status" value="1"/>
</dbReference>
<dbReference type="Gene3D" id="3.20.20.70">
    <property type="entry name" value="Aldolase class I"/>
    <property type="match status" value="1"/>
</dbReference>
<feature type="non-terminal residue" evidence="3">
    <location>
        <position position="49"/>
    </location>
</feature>
<comment type="caution">
    <text evidence="3">The sequence shown here is derived from an EMBL/GenBank/DDBJ whole genome shotgun (WGS) entry which is preliminary data.</text>
</comment>
<accession>A0ABD5ZE63</accession>
<dbReference type="AlphaFoldDB" id="A0ABD5ZE63"/>
<evidence type="ECO:0000313" key="3">
    <source>
        <dbReference type="EMBL" id="MFC7203350.1"/>
    </source>
</evidence>
<reference evidence="3 4" key="1">
    <citation type="journal article" date="2019" name="Int. J. Syst. Evol. Microbiol.">
        <title>The Global Catalogue of Microorganisms (GCM) 10K type strain sequencing project: providing services to taxonomists for standard genome sequencing and annotation.</title>
        <authorList>
            <consortium name="The Broad Institute Genomics Platform"/>
            <consortium name="The Broad Institute Genome Sequencing Center for Infectious Disease"/>
            <person name="Wu L."/>
            <person name="Ma J."/>
        </authorList>
    </citation>
    <scope>NUCLEOTIDE SEQUENCE [LARGE SCALE GENOMIC DNA]</scope>
    <source>
        <strain evidence="3 4">DSM 29988</strain>
    </source>
</reference>